<gene>
    <name evidence="12" type="ORF">CALCODRAFT_499253</name>
</gene>
<dbReference type="Pfam" id="PF00067">
    <property type="entry name" value="p450"/>
    <property type="match status" value="1"/>
</dbReference>
<sequence>MLSWLLLVAALLAFALLYRSRETRRLPPGPKGLPILGSALDLPSKFIFRKFDEWANLYDGFFMFSAAGQKFLVITRTDAAGDILEKMSLQTADRPTPPMAVYMLRHIVFTLEPYNDRWRRCRRVSHEVFNIRASENYRSLYEEETKSLIKDLAHIDPLLLGKRLTQFSGTLTYRAMYGSDAGGDNTDEKIHKVWEMVEALGDAMSPATFIINLIPALGIIPESLSKWKQYGTKYFTEGTRFLMDMAEPGLRGKSQSGFVASCVRMRDKVEGISDEEIAWTSFALYGAGVETTPYTLHWFILAMVLYPEVFRKVQAEIDSVSGGSAPTFESRDQMPYLRAVMKETLRWRPVLPVGLPHMVAEDVEYKGYVVPKGTYIFGSIWNMCRDAQVYPDYDTFRPERFLAEPAAPDPPVFGFGRRVCPGRDFAQNALFLAMANLLWAYDFRKATDDMGKEITPSTTELDGNLLVHPLPFKCVITSRRENLEA</sequence>
<dbReference type="InterPro" id="IPR036396">
    <property type="entry name" value="Cyt_P450_sf"/>
</dbReference>
<dbReference type="STRING" id="1353952.A0A165EII5"/>
<comment type="similarity">
    <text evidence="3 10">Belongs to the cytochrome P450 family.</text>
</comment>
<dbReference type="InterPro" id="IPR017972">
    <property type="entry name" value="Cyt_P450_CS"/>
</dbReference>
<evidence type="ECO:0000256" key="5">
    <source>
        <dbReference type="ARBA" id="ARBA00022723"/>
    </source>
</evidence>
<dbReference type="PROSITE" id="PS00086">
    <property type="entry name" value="CYTOCHROME_P450"/>
    <property type="match status" value="1"/>
</dbReference>
<dbReference type="PANTHER" id="PTHR46300:SF7">
    <property type="entry name" value="P450, PUTATIVE (EUROFUNG)-RELATED"/>
    <property type="match status" value="1"/>
</dbReference>
<feature type="chain" id="PRO_5007857217" evidence="11">
    <location>
        <begin position="21"/>
        <end position="485"/>
    </location>
</feature>
<dbReference type="Proteomes" id="UP000076842">
    <property type="component" value="Unassembled WGS sequence"/>
</dbReference>
<evidence type="ECO:0000256" key="2">
    <source>
        <dbReference type="ARBA" id="ARBA00005179"/>
    </source>
</evidence>
<keyword evidence="13" id="KW-1185">Reference proteome</keyword>
<dbReference type="InterPro" id="IPR002401">
    <property type="entry name" value="Cyt_P450_E_grp-I"/>
</dbReference>
<evidence type="ECO:0000256" key="10">
    <source>
        <dbReference type="RuleBase" id="RU000461"/>
    </source>
</evidence>
<name>A0A165EII5_9BASI</name>
<protein>
    <submittedName>
        <fullName evidence="12">Cytochrome P450</fullName>
    </submittedName>
</protein>
<dbReference type="EMBL" id="KV424004">
    <property type="protein sequence ID" value="KZT54938.1"/>
    <property type="molecule type" value="Genomic_DNA"/>
</dbReference>
<dbReference type="PRINTS" id="PR00385">
    <property type="entry name" value="P450"/>
</dbReference>
<keyword evidence="8 10" id="KW-0503">Monooxygenase</keyword>
<comment type="pathway">
    <text evidence="2">Secondary metabolite biosynthesis.</text>
</comment>
<evidence type="ECO:0000256" key="9">
    <source>
        <dbReference type="PIRSR" id="PIRSR602401-1"/>
    </source>
</evidence>
<evidence type="ECO:0000256" key="6">
    <source>
        <dbReference type="ARBA" id="ARBA00023002"/>
    </source>
</evidence>
<dbReference type="GO" id="GO:0005506">
    <property type="term" value="F:iron ion binding"/>
    <property type="evidence" value="ECO:0007669"/>
    <property type="project" value="InterPro"/>
</dbReference>
<evidence type="ECO:0000256" key="8">
    <source>
        <dbReference type="ARBA" id="ARBA00023033"/>
    </source>
</evidence>
<keyword evidence="6 10" id="KW-0560">Oxidoreductase</keyword>
<evidence type="ECO:0000256" key="4">
    <source>
        <dbReference type="ARBA" id="ARBA00022617"/>
    </source>
</evidence>
<dbReference type="AlphaFoldDB" id="A0A165EII5"/>
<proteinExistence type="inferred from homology"/>
<dbReference type="Gene3D" id="1.10.630.10">
    <property type="entry name" value="Cytochrome P450"/>
    <property type="match status" value="1"/>
</dbReference>
<organism evidence="12 13">
    <name type="scientific">Calocera cornea HHB12733</name>
    <dbReference type="NCBI Taxonomy" id="1353952"/>
    <lineage>
        <taxon>Eukaryota</taxon>
        <taxon>Fungi</taxon>
        <taxon>Dikarya</taxon>
        <taxon>Basidiomycota</taxon>
        <taxon>Agaricomycotina</taxon>
        <taxon>Dacrymycetes</taxon>
        <taxon>Dacrymycetales</taxon>
        <taxon>Dacrymycetaceae</taxon>
        <taxon>Calocera</taxon>
    </lineage>
</organism>
<dbReference type="GO" id="GO:0020037">
    <property type="term" value="F:heme binding"/>
    <property type="evidence" value="ECO:0007669"/>
    <property type="project" value="InterPro"/>
</dbReference>
<accession>A0A165EII5</accession>
<evidence type="ECO:0000313" key="13">
    <source>
        <dbReference type="Proteomes" id="UP000076842"/>
    </source>
</evidence>
<reference evidence="12 13" key="1">
    <citation type="journal article" date="2016" name="Mol. Biol. Evol.">
        <title>Comparative Genomics of Early-Diverging Mushroom-Forming Fungi Provides Insights into the Origins of Lignocellulose Decay Capabilities.</title>
        <authorList>
            <person name="Nagy L.G."/>
            <person name="Riley R."/>
            <person name="Tritt A."/>
            <person name="Adam C."/>
            <person name="Daum C."/>
            <person name="Floudas D."/>
            <person name="Sun H."/>
            <person name="Yadav J.S."/>
            <person name="Pangilinan J."/>
            <person name="Larsson K.H."/>
            <person name="Matsuura K."/>
            <person name="Barry K."/>
            <person name="Labutti K."/>
            <person name="Kuo R."/>
            <person name="Ohm R.A."/>
            <person name="Bhattacharya S.S."/>
            <person name="Shirouzu T."/>
            <person name="Yoshinaga Y."/>
            <person name="Martin F.M."/>
            <person name="Grigoriev I.V."/>
            <person name="Hibbett D.S."/>
        </authorList>
    </citation>
    <scope>NUCLEOTIDE SEQUENCE [LARGE SCALE GENOMIC DNA]</scope>
    <source>
        <strain evidence="12 13">HHB12733</strain>
    </source>
</reference>
<dbReference type="InterPro" id="IPR050364">
    <property type="entry name" value="Cytochrome_P450_fung"/>
</dbReference>
<dbReference type="SUPFAM" id="SSF48264">
    <property type="entry name" value="Cytochrome P450"/>
    <property type="match status" value="1"/>
</dbReference>
<dbReference type="PANTHER" id="PTHR46300">
    <property type="entry name" value="P450, PUTATIVE (EUROFUNG)-RELATED-RELATED"/>
    <property type="match status" value="1"/>
</dbReference>
<dbReference type="GO" id="GO:0016705">
    <property type="term" value="F:oxidoreductase activity, acting on paired donors, with incorporation or reduction of molecular oxygen"/>
    <property type="evidence" value="ECO:0007669"/>
    <property type="project" value="InterPro"/>
</dbReference>
<dbReference type="GO" id="GO:0004497">
    <property type="term" value="F:monooxygenase activity"/>
    <property type="evidence" value="ECO:0007669"/>
    <property type="project" value="UniProtKB-KW"/>
</dbReference>
<keyword evidence="5 9" id="KW-0479">Metal-binding</keyword>
<evidence type="ECO:0000256" key="7">
    <source>
        <dbReference type="ARBA" id="ARBA00023004"/>
    </source>
</evidence>
<dbReference type="PRINTS" id="PR00463">
    <property type="entry name" value="EP450I"/>
</dbReference>
<keyword evidence="11" id="KW-0732">Signal</keyword>
<dbReference type="InParanoid" id="A0A165EII5"/>
<evidence type="ECO:0000256" key="3">
    <source>
        <dbReference type="ARBA" id="ARBA00010617"/>
    </source>
</evidence>
<comment type="cofactor">
    <cofactor evidence="1 9">
        <name>heme</name>
        <dbReference type="ChEBI" id="CHEBI:30413"/>
    </cofactor>
</comment>
<keyword evidence="7 9" id="KW-0408">Iron</keyword>
<evidence type="ECO:0000313" key="12">
    <source>
        <dbReference type="EMBL" id="KZT54938.1"/>
    </source>
</evidence>
<keyword evidence="4 9" id="KW-0349">Heme</keyword>
<feature type="binding site" description="axial binding residue" evidence="9">
    <location>
        <position position="420"/>
    </location>
    <ligand>
        <name>heme</name>
        <dbReference type="ChEBI" id="CHEBI:30413"/>
    </ligand>
    <ligandPart>
        <name>Fe</name>
        <dbReference type="ChEBI" id="CHEBI:18248"/>
    </ligandPart>
</feature>
<dbReference type="CDD" id="cd11065">
    <property type="entry name" value="CYP64-like"/>
    <property type="match status" value="1"/>
</dbReference>
<dbReference type="InterPro" id="IPR001128">
    <property type="entry name" value="Cyt_P450"/>
</dbReference>
<dbReference type="OrthoDB" id="2789670at2759"/>
<evidence type="ECO:0000256" key="1">
    <source>
        <dbReference type="ARBA" id="ARBA00001971"/>
    </source>
</evidence>
<evidence type="ECO:0000256" key="11">
    <source>
        <dbReference type="SAM" id="SignalP"/>
    </source>
</evidence>
<feature type="signal peptide" evidence="11">
    <location>
        <begin position="1"/>
        <end position="20"/>
    </location>
</feature>